<dbReference type="PANTHER" id="PTHR37845:SF1">
    <property type="entry name" value="SEQUENCE ORPHAN"/>
    <property type="match status" value="1"/>
</dbReference>
<feature type="region of interest" description="Disordered" evidence="1">
    <location>
        <begin position="1"/>
        <end position="20"/>
    </location>
</feature>
<dbReference type="AlphaFoldDB" id="A0A2B7Y1Z0"/>
<evidence type="ECO:0008006" key="4">
    <source>
        <dbReference type="Google" id="ProtNLM"/>
    </source>
</evidence>
<name>A0A2B7Y1Z0_POLH7</name>
<keyword evidence="3" id="KW-1185">Reference proteome</keyword>
<dbReference type="PANTHER" id="PTHR37845">
    <property type="entry name" value="SEQUENCE ORPHAN"/>
    <property type="match status" value="1"/>
</dbReference>
<sequence>MGRNGSAGDQSPGSPGGGAVITADGSYLDSHIPPTAAHISRPKVTKQLPPQAVRWNTDSLALRLGVDVASALGAASIICPVITMIDRAVIEKASKGLPLSQSLASSLKHLATRPHRFISSAPFLLIYMVYSSTYIAANFIDTISSTANNHSFSSVSAGFAKFVATSTVNMSLGIFKDAQFARIFGAHDRKQGSSSRGGADPASQRPTMPKRSIALFGARDSITIFASFNVPTLVAPHVPDFLASTPAAKMSLAQFTAPAAVQIISTPLHLLGLDLYNRQPAGGIPAADRWARVRRDWIPSFFARIGRIIPAYGVGGVVNTNLRMGMMTSLEQGYDEPL</sequence>
<evidence type="ECO:0000313" key="2">
    <source>
        <dbReference type="EMBL" id="PGH15061.1"/>
    </source>
</evidence>
<reference evidence="2 3" key="1">
    <citation type="submission" date="2017-10" db="EMBL/GenBank/DDBJ databases">
        <title>Comparative genomics in systemic dimorphic fungi from Ajellomycetaceae.</title>
        <authorList>
            <person name="Munoz J.F."/>
            <person name="Mcewen J.G."/>
            <person name="Clay O.K."/>
            <person name="Cuomo C.A."/>
        </authorList>
    </citation>
    <scope>NUCLEOTIDE SEQUENCE [LARGE SCALE GENOMIC DNA]</scope>
    <source>
        <strain evidence="2 3">UAMH7299</strain>
    </source>
</reference>
<evidence type="ECO:0000313" key="3">
    <source>
        <dbReference type="Proteomes" id="UP000224634"/>
    </source>
</evidence>
<feature type="region of interest" description="Disordered" evidence="1">
    <location>
        <begin position="187"/>
        <end position="207"/>
    </location>
</feature>
<organism evidence="2 3">
    <name type="scientific">Polytolypa hystricis (strain UAMH7299)</name>
    <dbReference type="NCBI Taxonomy" id="1447883"/>
    <lineage>
        <taxon>Eukaryota</taxon>
        <taxon>Fungi</taxon>
        <taxon>Dikarya</taxon>
        <taxon>Ascomycota</taxon>
        <taxon>Pezizomycotina</taxon>
        <taxon>Eurotiomycetes</taxon>
        <taxon>Eurotiomycetidae</taxon>
        <taxon>Onygenales</taxon>
        <taxon>Onygenales incertae sedis</taxon>
        <taxon>Polytolypa</taxon>
    </lineage>
</organism>
<dbReference type="STRING" id="1447883.A0A2B7Y1Z0"/>
<proteinExistence type="predicted"/>
<evidence type="ECO:0000256" key="1">
    <source>
        <dbReference type="SAM" id="MobiDB-lite"/>
    </source>
</evidence>
<dbReference type="InterPro" id="IPR038781">
    <property type="entry name" value="C365.16-ike"/>
</dbReference>
<protein>
    <recommendedName>
        <fullName evidence="4">Sequence orphan</fullName>
    </recommendedName>
</protein>
<gene>
    <name evidence="2" type="ORF">AJ80_05686</name>
</gene>
<accession>A0A2B7Y1Z0</accession>
<dbReference type="OrthoDB" id="275936at2759"/>
<dbReference type="EMBL" id="PDNA01000086">
    <property type="protein sequence ID" value="PGH15061.1"/>
    <property type="molecule type" value="Genomic_DNA"/>
</dbReference>
<dbReference type="GO" id="GO:0005739">
    <property type="term" value="C:mitochondrion"/>
    <property type="evidence" value="ECO:0007669"/>
    <property type="project" value="TreeGrafter"/>
</dbReference>
<comment type="caution">
    <text evidence="2">The sequence shown here is derived from an EMBL/GenBank/DDBJ whole genome shotgun (WGS) entry which is preliminary data.</text>
</comment>
<dbReference type="Proteomes" id="UP000224634">
    <property type="component" value="Unassembled WGS sequence"/>
</dbReference>